<organism evidence="4 5">
    <name type="scientific">Flavivirga rizhaonensis</name>
    <dbReference type="NCBI Taxonomy" id="2559571"/>
    <lineage>
        <taxon>Bacteria</taxon>
        <taxon>Pseudomonadati</taxon>
        <taxon>Bacteroidota</taxon>
        <taxon>Flavobacteriia</taxon>
        <taxon>Flavobacteriales</taxon>
        <taxon>Flavobacteriaceae</taxon>
        <taxon>Flavivirga</taxon>
    </lineage>
</organism>
<dbReference type="Gene3D" id="3.40.50.300">
    <property type="entry name" value="P-loop containing nucleotide triphosphate hydrolases"/>
    <property type="match status" value="1"/>
</dbReference>
<evidence type="ECO:0000313" key="4">
    <source>
        <dbReference type="EMBL" id="TGV03494.1"/>
    </source>
</evidence>
<keyword evidence="2" id="KW-0067">ATP-binding</keyword>
<dbReference type="OrthoDB" id="9791543at2"/>
<evidence type="ECO:0000256" key="1">
    <source>
        <dbReference type="ARBA" id="ARBA00022741"/>
    </source>
</evidence>
<evidence type="ECO:0000259" key="3">
    <source>
        <dbReference type="Pfam" id="PF06414"/>
    </source>
</evidence>
<feature type="domain" description="Zeta toxin" evidence="3">
    <location>
        <begin position="96"/>
        <end position="210"/>
    </location>
</feature>
<evidence type="ECO:0000313" key="5">
    <source>
        <dbReference type="Proteomes" id="UP000307602"/>
    </source>
</evidence>
<dbReference type="AlphaFoldDB" id="A0A4V6R483"/>
<sequence length="249" mass="28641">MYEKRLRMFAGPNGSGKSTVYRALKGKFDIGTYVNSDDIEQDIKNYQTLDISKYGVSKEITSETFSAFIGSHSLYKKATDDGFLIDLEFKNGKITNPNSETHSYEASILADFIRNQLIENGKKLTFETVMSHKSKIETLKKSQDLGYKNYLYFISTESVEINKQRVSERVKSGGHPVPVHKIEDRYYKSLEYLLEAIKYTYRTFIFDNSGNKSKLILDIYKGGKITIREEIIPVWIDKYLLKTAHNTVS</sequence>
<keyword evidence="5" id="KW-1185">Reference proteome</keyword>
<dbReference type="InterPro" id="IPR027417">
    <property type="entry name" value="P-loop_NTPase"/>
</dbReference>
<dbReference type="PANTHER" id="PTHR39206:SF1">
    <property type="entry name" value="SLL8004 PROTEIN"/>
    <property type="match status" value="1"/>
</dbReference>
<dbReference type="PANTHER" id="PTHR39206">
    <property type="entry name" value="SLL8004 PROTEIN"/>
    <property type="match status" value="1"/>
</dbReference>
<dbReference type="GO" id="GO:0016301">
    <property type="term" value="F:kinase activity"/>
    <property type="evidence" value="ECO:0007669"/>
    <property type="project" value="InterPro"/>
</dbReference>
<proteinExistence type="predicted"/>
<accession>A0A4V6R483</accession>
<gene>
    <name evidence="4" type="ORF">EM932_05535</name>
</gene>
<dbReference type="Pfam" id="PF06414">
    <property type="entry name" value="Zeta_toxin"/>
    <property type="match status" value="1"/>
</dbReference>
<dbReference type="SUPFAM" id="SSF52540">
    <property type="entry name" value="P-loop containing nucleoside triphosphate hydrolases"/>
    <property type="match status" value="1"/>
</dbReference>
<dbReference type="InterPro" id="IPR010488">
    <property type="entry name" value="Zeta_toxin_domain"/>
</dbReference>
<dbReference type="RefSeq" id="WP_135876188.1">
    <property type="nucleotide sequence ID" value="NZ_SRSO01000006.1"/>
</dbReference>
<dbReference type="EMBL" id="SRSO01000006">
    <property type="protein sequence ID" value="TGV03494.1"/>
    <property type="molecule type" value="Genomic_DNA"/>
</dbReference>
<dbReference type="GO" id="GO:0005524">
    <property type="term" value="F:ATP binding"/>
    <property type="evidence" value="ECO:0007669"/>
    <property type="project" value="UniProtKB-KW"/>
</dbReference>
<protein>
    <submittedName>
        <fullName evidence="4">Toxin</fullName>
    </submittedName>
</protein>
<name>A0A4V6R483_9FLAO</name>
<keyword evidence="1" id="KW-0547">Nucleotide-binding</keyword>
<evidence type="ECO:0000256" key="2">
    <source>
        <dbReference type="ARBA" id="ARBA00022840"/>
    </source>
</evidence>
<dbReference type="Proteomes" id="UP000307602">
    <property type="component" value="Unassembled WGS sequence"/>
</dbReference>
<comment type="caution">
    <text evidence="4">The sequence shown here is derived from an EMBL/GenBank/DDBJ whole genome shotgun (WGS) entry which is preliminary data.</text>
</comment>
<reference evidence="4 5" key="1">
    <citation type="submission" date="2019-04" db="EMBL/GenBank/DDBJ databases">
        <authorList>
            <person name="Liu A."/>
        </authorList>
    </citation>
    <scope>NUCLEOTIDE SEQUENCE [LARGE SCALE GENOMIC DNA]</scope>
    <source>
        <strain evidence="4 5">RZ03</strain>
    </source>
</reference>